<dbReference type="Proteomes" id="UP001165524">
    <property type="component" value="Unassembled WGS sequence"/>
</dbReference>
<accession>A0ABT0E447</accession>
<evidence type="ECO:0000256" key="3">
    <source>
        <dbReference type="SAM" id="SignalP"/>
    </source>
</evidence>
<dbReference type="Gene3D" id="2.40.30.170">
    <property type="match status" value="1"/>
</dbReference>
<comment type="caution">
    <text evidence="8">The sequence shown here is derived from an EMBL/GenBank/DDBJ whole genome shotgun (WGS) entry which is preliminary data.</text>
</comment>
<dbReference type="Pfam" id="PF25967">
    <property type="entry name" value="RND-MFP_C"/>
    <property type="match status" value="1"/>
</dbReference>
<feature type="signal peptide" evidence="3">
    <location>
        <begin position="1"/>
        <end position="20"/>
    </location>
</feature>
<dbReference type="InterPro" id="IPR058624">
    <property type="entry name" value="MdtA-like_HH"/>
</dbReference>
<dbReference type="Pfam" id="PF25944">
    <property type="entry name" value="Beta-barrel_RND"/>
    <property type="match status" value="1"/>
</dbReference>
<dbReference type="InterPro" id="IPR058627">
    <property type="entry name" value="MdtA-like_C"/>
</dbReference>
<evidence type="ECO:0000313" key="8">
    <source>
        <dbReference type="EMBL" id="MCK0536584.1"/>
    </source>
</evidence>
<dbReference type="InterPro" id="IPR058626">
    <property type="entry name" value="MdtA-like_b-barrel"/>
</dbReference>
<dbReference type="Gene3D" id="1.10.287.470">
    <property type="entry name" value="Helix hairpin bin"/>
    <property type="match status" value="1"/>
</dbReference>
<organism evidence="8 9">
    <name type="scientific">Alcanivorax quisquiliarum</name>
    <dbReference type="NCBI Taxonomy" id="2933565"/>
    <lineage>
        <taxon>Bacteria</taxon>
        <taxon>Pseudomonadati</taxon>
        <taxon>Pseudomonadota</taxon>
        <taxon>Gammaproteobacteria</taxon>
        <taxon>Oceanospirillales</taxon>
        <taxon>Alcanivoracaceae</taxon>
        <taxon>Alcanivorax</taxon>
    </lineage>
</organism>
<evidence type="ECO:0000259" key="6">
    <source>
        <dbReference type="Pfam" id="PF25944"/>
    </source>
</evidence>
<dbReference type="Pfam" id="PF25917">
    <property type="entry name" value="BSH_RND"/>
    <property type="match status" value="1"/>
</dbReference>
<dbReference type="InterPro" id="IPR058625">
    <property type="entry name" value="MdtA-like_BSH"/>
</dbReference>
<evidence type="ECO:0000259" key="7">
    <source>
        <dbReference type="Pfam" id="PF25967"/>
    </source>
</evidence>
<keyword evidence="3" id="KW-0732">Signal</keyword>
<evidence type="ECO:0000259" key="4">
    <source>
        <dbReference type="Pfam" id="PF25876"/>
    </source>
</evidence>
<dbReference type="RefSeq" id="WP_246947993.1">
    <property type="nucleotide sequence ID" value="NZ_JALKII010000001.1"/>
</dbReference>
<sequence length="383" mass="41094">MAARHALRLLSVLLIPLSLAGCQPEPTPPEQAVPQAQVQLITPAAHMLTSDLPGRIEPARTAEVRARVPGIVLERLFEEGADVKAGDVLFRIDPAPLEAAVAQARGAVARAEANVYQADNLVRRYGRLLETSTVSQHEYDNAVAAQKAAQAEKLSAEAALQTARLNLDYATVKAPIDGRIGRALVTEGALVGQGEATPMARIQQLDPIYADFTQSVDDLLRLRAAAADGRLELQEDGSARVQVTLGQQGYTLQGRLLFSDVTVDPSTSQVTLRAELPNPDMVLLPGMYVRVQTELGVEPSAVFVPQRSIRRGTDSIPKVLVVGTDNVVQEREVTLGVMRGSQWQVRSGLERGEQVIVDGVTGFQPGMTVEPVLVDQADSGIAE</sequence>
<dbReference type="Pfam" id="PF25876">
    <property type="entry name" value="HH_MFP_RND"/>
    <property type="match status" value="1"/>
</dbReference>
<evidence type="ECO:0000259" key="5">
    <source>
        <dbReference type="Pfam" id="PF25917"/>
    </source>
</evidence>
<feature type="domain" description="Multidrug resistance protein MdtA-like C-terminal permuted SH3" evidence="7">
    <location>
        <begin position="301"/>
        <end position="360"/>
    </location>
</feature>
<dbReference type="Gene3D" id="2.40.420.20">
    <property type="match status" value="1"/>
</dbReference>
<protein>
    <submittedName>
        <fullName evidence="8">Efflux RND transporter periplasmic adaptor subunit</fullName>
    </submittedName>
</protein>
<dbReference type="PANTHER" id="PTHR30158">
    <property type="entry name" value="ACRA/E-RELATED COMPONENT OF DRUG EFFLUX TRANSPORTER"/>
    <property type="match status" value="1"/>
</dbReference>
<feature type="domain" description="Multidrug resistance protein MdtA-like alpha-helical hairpin" evidence="4">
    <location>
        <begin position="101"/>
        <end position="170"/>
    </location>
</feature>
<dbReference type="SUPFAM" id="SSF111369">
    <property type="entry name" value="HlyD-like secretion proteins"/>
    <property type="match status" value="1"/>
</dbReference>
<reference evidence="8" key="1">
    <citation type="submission" date="2022-04" db="EMBL/GenBank/DDBJ databases">
        <title>Alcanivorax sp. CY1518 draft genome sequence.</title>
        <authorList>
            <person name="Zhao G."/>
            <person name="An M."/>
        </authorList>
    </citation>
    <scope>NUCLEOTIDE SEQUENCE</scope>
    <source>
        <strain evidence="8">CY1518</strain>
    </source>
</reference>
<comment type="similarity">
    <text evidence="2">Belongs to the membrane fusion protein (MFP) (TC 8.A.1) family.</text>
</comment>
<evidence type="ECO:0000256" key="2">
    <source>
        <dbReference type="ARBA" id="ARBA00009477"/>
    </source>
</evidence>
<keyword evidence="9" id="KW-1185">Reference proteome</keyword>
<name>A0ABT0E447_9GAMM</name>
<dbReference type="PANTHER" id="PTHR30158:SF24">
    <property type="entry name" value="HLYD FAMILY SECRETION PROTEIN"/>
    <property type="match status" value="1"/>
</dbReference>
<dbReference type="EMBL" id="JALKII010000001">
    <property type="protein sequence ID" value="MCK0536584.1"/>
    <property type="molecule type" value="Genomic_DNA"/>
</dbReference>
<feature type="domain" description="Multidrug resistance protein MdtA-like beta-barrel" evidence="6">
    <location>
        <begin position="207"/>
        <end position="296"/>
    </location>
</feature>
<gene>
    <name evidence="8" type="ORF">MU846_02580</name>
</gene>
<dbReference type="PROSITE" id="PS51257">
    <property type="entry name" value="PROKAR_LIPOPROTEIN"/>
    <property type="match status" value="1"/>
</dbReference>
<dbReference type="Gene3D" id="2.40.50.100">
    <property type="match status" value="1"/>
</dbReference>
<dbReference type="InterPro" id="IPR006143">
    <property type="entry name" value="RND_pump_MFP"/>
</dbReference>
<evidence type="ECO:0000313" key="9">
    <source>
        <dbReference type="Proteomes" id="UP001165524"/>
    </source>
</evidence>
<proteinExistence type="inferred from homology"/>
<comment type="subcellular location">
    <subcellularLocation>
        <location evidence="1">Cell inner membrane</location>
        <topology evidence="1">Lipid-anchor</topology>
    </subcellularLocation>
</comment>
<dbReference type="NCBIfam" id="TIGR01730">
    <property type="entry name" value="RND_mfp"/>
    <property type="match status" value="1"/>
</dbReference>
<evidence type="ECO:0000256" key="1">
    <source>
        <dbReference type="ARBA" id="ARBA00004519"/>
    </source>
</evidence>
<feature type="chain" id="PRO_5046191057" evidence="3">
    <location>
        <begin position="21"/>
        <end position="383"/>
    </location>
</feature>
<feature type="domain" description="Multidrug resistance protein MdtA-like barrel-sandwich hybrid" evidence="5">
    <location>
        <begin position="60"/>
        <end position="202"/>
    </location>
</feature>